<dbReference type="HOGENOM" id="CLU_729236_0_0_0"/>
<dbReference type="Proteomes" id="UP000011704">
    <property type="component" value="Unassembled WGS sequence"/>
</dbReference>
<dbReference type="PROSITE" id="PS51257">
    <property type="entry name" value="PROKAR_LIPOPROTEIN"/>
    <property type="match status" value="1"/>
</dbReference>
<gene>
    <name evidence="1" type="ORF">NITGR_530007</name>
</gene>
<accession>M1YZ40</accession>
<evidence type="ECO:0000313" key="1">
    <source>
        <dbReference type="EMBL" id="CCQ90989.1"/>
    </source>
</evidence>
<reference evidence="1 2" key="1">
    <citation type="journal article" date="2013" name="Front. Microbiol.">
        <title>The genome of Nitrospina gracilis illuminates the metabolism and evolution of the major marine nitrite oxidizer.</title>
        <authorList>
            <person name="Luecker S."/>
            <person name="Nowka B."/>
            <person name="Rattei T."/>
            <person name="Spieck E."/>
            <person name="and Daims H."/>
        </authorList>
    </citation>
    <scope>NUCLEOTIDE SEQUENCE [LARGE SCALE GENOMIC DNA]</scope>
    <source>
        <strain evidence="1 2">3/211</strain>
    </source>
</reference>
<sequence length="379" mass="43685">MNFLMRVLSLLGITVVLSSCLFPYGSYYKPSYDHEGQPTPTIRFLPSSFSFFLVDVAGTHGYFGSYLGPRNTIIFRAPHSALLGITVRIKDQHKLELSFRAMFPREVKVQFTSDSFYVTDHSTGSKRKVTAKHLLLTHFGPANKNKNLRLAEVVPLTFFDTAYFTVFQKEFSPENLTLHLPPILNLSDNQRLPIQTIELTRSRNSHEEHPLYDKGLWFYDSKGEKKFWVEASDFKISGHFLGAKKTYEDKATLSGFVFVFFRKNLSWQFESDQIMLESQDLSEVHHDEIFLTPLTQPAEPYRFFNQAKFSSFTSQVLFQSKFKGPVSIRVVLPPLATSMIDGFTVEIPPMLINGEEFVIKPITFRLRKYDFGFQPLFPF</sequence>
<evidence type="ECO:0008006" key="3">
    <source>
        <dbReference type="Google" id="ProtNLM"/>
    </source>
</evidence>
<dbReference type="EMBL" id="CAQJ01000059">
    <property type="protein sequence ID" value="CCQ90989.1"/>
    <property type="molecule type" value="Genomic_DNA"/>
</dbReference>
<dbReference type="InParanoid" id="M1YZ40"/>
<dbReference type="AlphaFoldDB" id="M1YZ40"/>
<comment type="caution">
    <text evidence="1">The sequence shown here is derived from an EMBL/GenBank/DDBJ whole genome shotgun (WGS) entry which is preliminary data.</text>
</comment>
<protein>
    <recommendedName>
        <fullName evidence="3">Lipoprotein</fullName>
    </recommendedName>
</protein>
<evidence type="ECO:0000313" key="2">
    <source>
        <dbReference type="Proteomes" id="UP000011704"/>
    </source>
</evidence>
<keyword evidence="2" id="KW-1185">Reference proteome</keyword>
<name>M1YZ40_NITG3</name>
<organism evidence="1 2">
    <name type="scientific">Nitrospina gracilis (strain 3/211)</name>
    <dbReference type="NCBI Taxonomy" id="1266370"/>
    <lineage>
        <taxon>Bacteria</taxon>
        <taxon>Pseudomonadati</taxon>
        <taxon>Nitrospinota/Tectimicrobiota group</taxon>
        <taxon>Nitrospinota</taxon>
        <taxon>Nitrospinia</taxon>
        <taxon>Nitrospinales</taxon>
        <taxon>Nitrospinaceae</taxon>
        <taxon>Nitrospina</taxon>
    </lineage>
</organism>
<proteinExistence type="predicted"/>
<dbReference type="STRING" id="1266370.NITGR_530007"/>